<dbReference type="PANTHER" id="PTHR30537:SF3">
    <property type="entry name" value="TRANSCRIPTIONAL REGULATORY PROTEIN"/>
    <property type="match status" value="1"/>
</dbReference>
<protein>
    <submittedName>
        <fullName evidence="6">LysR family transcriptional regulator</fullName>
    </submittedName>
</protein>
<dbReference type="RefSeq" id="WP_143126472.1">
    <property type="nucleotide sequence ID" value="NZ_VJMG01000049.1"/>
</dbReference>
<dbReference type="Pfam" id="PF00126">
    <property type="entry name" value="HTH_1"/>
    <property type="match status" value="1"/>
</dbReference>
<dbReference type="Gene3D" id="3.40.190.290">
    <property type="match status" value="1"/>
</dbReference>
<evidence type="ECO:0000313" key="7">
    <source>
        <dbReference type="Proteomes" id="UP000316801"/>
    </source>
</evidence>
<evidence type="ECO:0000256" key="4">
    <source>
        <dbReference type="ARBA" id="ARBA00023163"/>
    </source>
</evidence>
<name>A0A549T4K3_9HYPH</name>
<evidence type="ECO:0000256" key="3">
    <source>
        <dbReference type="ARBA" id="ARBA00023125"/>
    </source>
</evidence>
<dbReference type="AlphaFoldDB" id="A0A549T4K3"/>
<evidence type="ECO:0000256" key="2">
    <source>
        <dbReference type="ARBA" id="ARBA00023015"/>
    </source>
</evidence>
<accession>A0A549T4K3</accession>
<dbReference type="SUPFAM" id="SSF53850">
    <property type="entry name" value="Periplasmic binding protein-like II"/>
    <property type="match status" value="1"/>
</dbReference>
<evidence type="ECO:0000259" key="5">
    <source>
        <dbReference type="PROSITE" id="PS50931"/>
    </source>
</evidence>
<sequence length="289" mass="32136">MKNVSWDIYAAFLEVARRGGLSGAVQATGLSPASLGRRMLDLEAEIGRPLFLRSRTGYRLTGEGEALFAQCLEMEAAARRIESWNASGLHAPLVRIACGTWMAWHLMRHWPQLCRPDDRFRLDIFIGEQRAALAHRESDIGIRAFEPAESNLAATRLGEVAYAAYRARSLSGTEASRWLAVGEEAAISAYLRYPREHHAEHIAVTVSRPRSLLDLVLAGAGIAVLPCFVGDALPELVRQDGEVAALRHSQWIVMNNEDRGRREIRTVIDRMTRLVRDEAALFAGERPNA</sequence>
<dbReference type="PANTHER" id="PTHR30537">
    <property type="entry name" value="HTH-TYPE TRANSCRIPTIONAL REGULATOR"/>
    <property type="match status" value="1"/>
</dbReference>
<dbReference type="InterPro" id="IPR000847">
    <property type="entry name" value="LysR_HTH_N"/>
</dbReference>
<dbReference type="GO" id="GO:0006351">
    <property type="term" value="P:DNA-templated transcription"/>
    <property type="evidence" value="ECO:0007669"/>
    <property type="project" value="TreeGrafter"/>
</dbReference>
<dbReference type="Gene3D" id="1.10.10.10">
    <property type="entry name" value="Winged helix-like DNA-binding domain superfamily/Winged helix DNA-binding domain"/>
    <property type="match status" value="1"/>
</dbReference>
<dbReference type="GO" id="GO:0043565">
    <property type="term" value="F:sequence-specific DNA binding"/>
    <property type="evidence" value="ECO:0007669"/>
    <property type="project" value="TreeGrafter"/>
</dbReference>
<comment type="caution">
    <text evidence="6">The sequence shown here is derived from an EMBL/GenBank/DDBJ whole genome shotgun (WGS) entry which is preliminary data.</text>
</comment>
<dbReference type="PROSITE" id="PS50931">
    <property type="entry name" value="HTH_LYSR"/>
    <property type="match status" value="1"/>
</dbReference>
<feature type="domain" description="HTH lysR-type" evidence="5">
    <location>
        <begin position="11"/>
        <end position="61"/>
    </location>
</feature>
<reference evidence="6 7" key="1">
    <citation type="submission" date="2019-07" db="EMBL/GenBank/DDBJ databases">
        <title>Ln-dependent methylotrophs.</title>
        <authorList>
            <person name="Tani A."/>
        </authorList>
    </citation>
    <scope>NUCLEOTIDE SEQUENCE [LARGE SCALE GENOMIC DNA]</scope>
    <source>
        <strain evidence="6 7">SM12</strain>
    </source>
</reference>
<keyword evidence="3" id="KW-0238">DNA-binding</keyword>
<gene>
    <name evidence="6" type="ORF">FNA46_17345</name>
</gene>
<dbReference type="SUPFAM" id="SSF46785">
    <property type="entry name" value="Winged helix' DNA-binding domain"/>
    <property type="match status" value="1"/>
</dbReference>
<keyword evidence="2" id="KW-0805">Transcription regulation</keyword>
<keyword evidence="4" id="KW-0804">Transcription</keyword>
<dbReference type="Proteomes" id="UP000316801">
    <property type="component" value="Unassembled WGS sequence"/>
</dbReference>
<dbReference type="InterPro" id="IPR036390">
    <property type="entry name" value="WH_DNA-bd_sf"/>
</dbReference>
<dbReference type="EMBL" id="VJMG01000049">
    <property type="protein sequence ID" value="TRL36764.1"/>
    <property type="molecule type" value="Genomic_DNA"/>
</dbReference>
<organism evidence="6 7">
    <name type="scientific">Rhizobium straminoryzae</name>
    <dbReference type="NCBI Taxonomy" id="1387186"/>
    <lineage>
        <taxon>Bacteria</taxon>
        <taxon>Pseudomonadati</taxon>
        <taxon>Pseudomonadota</taxon>
        <taxon>Alphaproteobacteria</taxon>
        <taxon>Hyphomicrobiales</taxon>
        <taxon>Rhizobiaceae</taxon>
        <taxon>Rhizobium/Agrobacterium group</taxon>
        <taxon>Rhizobium</taxon>
    </lineage>
</organism>
<dbReference type="InterPro" id="IPR058163">
    <property type="entry name" value="LysR-type_TF_proteobact-type"/>
</dbReference>
<dbReference type="Pfam" id="PF03466">
    <property type="entry name" value="LysR_substrate"/>
    <property type="match status" value="1"/>
</dbReference>
<proteinExistence type="inferred from homology"/>
<dbReference type="GO" id="GO:0003700">
    <property type="term" value="F:DNA-binding transcription factor activity"/>
    <property type="evidence" value="ECO:0007669"/>
    <property type="project" value="InterPro"/>
</dbReference>
<evidence type="ECO:0000256" key="1">
    <source>
        <dbReference type="ARBA" id="ARBA00009437"/>
    </source>
</evidence>
<keyword evidence="7" id="KW-1185">Reference proteome</keyword>
<dbReference type="InterPro" id="IPR005119">
    <property type="entry name" value="LysR_subst-bd"/>
</dbReference>
<dbReference type="InterPro" id="IPR036388">
    <property type="entry name" value="WH-like_DNA-bd_sf"/>
</dbReference>
<comment type="similarity">
    <text evidence="1">Belongs to the LysR transcriptional regulatory family.</text>
</comment>
<evidence type="ECO:0000313" key="6">
    <source>
        <dbReference type="EMBL" id="TRL36764.1"/>
    </source>
</evidence>